<feature type="domain" description="Tubulin/FtsZ GTPase" evidence="4">
    <location>
        <begin position="25"/>
        <end position="216"/>
    </location>
</feature>
<dbReference type="InterPro" id="IPR000158">
    <property type="entry name" value="Cell_div_FtsZ"/>
</dbReference>
<dbReference type="Pfam" id="PF12327">
    <property type="entry name" value="FtsZ_C"/>
    <property type="match status" value="1"/>
</dbReference>
<comment type="caution">
    <text evidence="6">The sequence shown here is derived from an EMBL/GenBank/DDBJ whole genome shotgun (WGS) entry which is preliminary data.</text>
</comment>
<evidence type="ECO:0000256" key="3">
    <source>
        <dbReference type="ARBA" id="ARBA00023134"/>
    </source>
</evidence>
<dbReference type="InterPro" id="IPR024757">
    <property type="entry name" value="FtsZ_C"/>
</dbReference>
<keyword evidence="3" id="KW-0342">GTP-binding</keyword>
<gene>
    <name evidence="6" type="ORF">B2A_08454</name>
</gene>
<evidence type="ECO:0000256" key="1">
    <source>
        <dbReference type="ARBA" id="ARBA00009690"/>
    </source>
</evidence>
<keyword evidence="6" id="KW-0131">Cell cycle</keyword>
<dbReference type="GO" id="GO:0005525">
    <property type="term" value="F:GTP binding"/>
    <property type="evidence" value="ECO:0007669"/>
    <property type="project" value="UniProtKB-KW"/>
</dbReference>
<dbReference type="SUPFAM" id="SSF55307">
    <property type="entry name" value="Tubulin C-terminal domain-like"/>
    <property type="match status" value="1"/>
</dbReference>
<feature type="domain" description="Tubulin/FtsZ 2-layer sandwich" evidence="5">
    <location>
        <begin position="218"/>
        <end position="335"/>
    </location>
</feature>
<dbReference type="InterPro" id="IPR008280">
    <property type="entry name" value="Tub_FtsZ_C"/>
</dbReference>
<dbReference type="InterPro" id="IPR045061">
    <property type="entry name" value="FtsZ/CetZ"/>
</dbReference>
<dbReference type="GO" id="GO:0003924">
    <property type="term" value="F:GTPase activity"/>
    <property type="evidence" value="ECO:0007669"/>
    <property type="project" value="InterPro"/>
</dbReference>
<reference evidence="6" key="2">
    <citation type="journal article" date="2014" name="ISME J.">
        <title>Microbial stratification in low pH oxic and suboxic macroscopic growths along an acid mine drainage.</title>
        <authorList>
            <person name="Mendez-Garcia C."/>
            <person name="Mesa V."/>
            <person name="Sprenger R.R."/>
            <person name="Richter M."/>
            <person name="Diez M.S."/>
            <person name="Solano J."/>
            <person name="Bargiela R."/>
            <person name="Golyshina O.V."/>
            <person name="Manteca A."/>
            <person name="Ramos J.L."/>
            <person name="Gallego J.R."/>
            <person name="Llorente I."/>
            <person name="Martins Dos Santos V.A."/>
            <person name="Jensen O.N."/>
            <person name="Pelaez A.I."/>
            <person name="Sanchez J."/>
            <person name="Ferrer M."/>
        </authorList>
    </citation>
    <scope>NUCLEOTIDE SEQUENCE</scope>
</reference>
<dbReference type="InterPro" id="IPR036525">
    <property type="entry name" value="Tubulin/FtsZ_GTPase_sf"/>
</dbReference>
<dbReference type="SMART" id="SM00864">
    <property type="entry name" value="Tubulin"/>
    <property type="match status" value="1"/>
</dbReference>
<organism evidence="6">
    <name type="scientific">mine drainage metagenome</name>
    <dbReference type="NCBI Taxonomy" id="410659"/>
    <lineage>
        <taxon>unclassified sequences</taxon>
        <taxon>metagenomes</taxon>
        <taxon>ecological metagenomes</taxon>
    </lineage>
</organism>
<dbReference type="Pfam" id="PF00091">
    <property type="entry name" value="Tubulin"/>
    <property type="match status" value="1"/>
</dbReference>
<dbReference type="InterPro" id="IPR018316">
    <property type="entry name" value="Tubulin/FtsZ_2-layer-sand-dom"/>
</dbReference>
<proteinExistence type="inferred from homology"/>
<dbReference type="PANTHER" id="PTHR30314:SF9">
    <property type="entry name" value="CELL DIVISION PROTEIN FTSZ 2"/>
    <property type="match status" value="1"/>
</dbReference>
<accession>T0ZRW5</accession>
<keyword evidence="2" id="KW-0547">Nucleotide-binding</keyword>
<dbReference type="PRINTS" id="PR00423">
    <property type="entry name" value="CELLDVISFTSZ"/>
</dbReference>
<dbReference type="PANTHER" id="PTHR30314">
    <property type="entry name" value="CELL DIVISION PROTEIN FTSZ-RELATED"/>
    <property type="match status" value="1"/>
</dbReference>
<dbReference type="InterPro" id="IPR003008">
    <property type="entry name" value="Tubulin_FtsZ_GTPase"/>
</dbReference>
<dbReference type="AlphaFoldDB" id="T0ZRW5"/>
<name>T0ZRW5_9ZZZZ</name>
<dbReference type="GO" id="GO:0005737">
    <property type="term" value="C:cytoplasm"/>
    <property type="evidence" value="ECO:0007669"/>
    <property type="project" value="TreeGrafter"/>
</dbReference>
<evidence type="ECO:0000313" key="6">
    <source>
        <dbReference type="EMBL" id="EQD47403.1"/>
    </source>
</evidence>
<dbReference type="SMART" id="SM00865">
    <property type="entry name" value="Tubulin_C"/>
    <property type="match status" value="1"/>
</dbReference>
<dbReference type="GO" id="GO:0051301">
    <property type="term" value="P:cell division"/>
    <property type="evidence" value="ECO:0007669"/>
    <property type="project" value="UniProtKB-KW"/>
</dbReference>
<evidence type="ECO:0000256" key="2">
    <source>
        <dbReference type="ARBA" id="ARBA00022741"/>
    </source>
</evidence>
<dbReference type="EMBL" id="AUZZ01006088">
    <property type="protein sequence ID" value="EQD47403.1"/>
    <property type="molecule type" value="Genomic_DNA"/>
</dbReference>
<evidence type="ECO:0000259" key="4">
    <source>
        <dbReference type="SMART" id="SM00864"/>
    </source>
</evidence>
<reference evidence="6" key="1">
    <citation type="submission" date="2013-08" db="EMBL/GenBank/DDBJ databases">
        <authorList>
            <person name="Mendez C."/>
            <person name="Richter M."/>
            <person name="Ferrer M."/>
            <person name="Sanchez J."/>
        </authorList>
    </citation>
    <scope>NUCLEOTIDE SEQUENCE</scope>
</reference>
<dbReference type="HAMAP" id="MF_00909">
    <property type="entry name" value="FtsZ"/>
    <property type="match status" value="1"/>
</dbReference>
<evidence type="ECO:0000259" key="5">
    <source>
        <dbReference type="SMART" id="SM00865"/>
    </source>
</evidence>
<dbReference type="Gene3D" id="3.40.50.1440">
    <property type="entry name" value="Tubulin/FtsZ, GTPase domain"/>
    <property type="match status" value="1"/>
</dbReference>
<protein>
    <submittedName>
        <fullName evidence="6">Cell division protein FtsZ</fullName>
    </submittedName>
</protein>
<comment type="similarity">
    <text evidence="1">Belongs to the FtsZ family.</text>
</comment>
<keyword evidence="6" id="KW-0132">Cell division</keyword>
<dbReference type="GO" id="GO:0032153">
    <property type="term" value="C:cell division site"/>
    <property type="evidence" value="ECO:0007669"/>
    <property type="project" value="TreeGrafter"/>
</dbReference>
<dbReference type="SUPFAM" id="SSF52490">
    <property type="entry name" value="Tubulin nucleotide-binding domain-like"/>
    <property type="match status" value="1"/>
</dbReference>
<dbReference type="NCBIfam" id="TIGR00065">
    <property type="entry name" value="ftsZ"/>
    <property type="match status" value="1"/>
</dbReference>
<sequence>MELLDNALNQAINDQSADPDLFRPRIAVCGIGGGGSNTINRISKMDIHGAKLIAINTDNKHLYSLDPSIKKLLIGGPLTRGLGAGGFPEIGKKAAEYSRSDISNEINDSNMVFITAGMGGGTGTGAATVVAELAKGTGAIVIGIVTFPFALERVRMQVARKGIEELKKNVDTLIVIDNQRLVTLYPNLAIDQAFRVADEVTSRAIKGITETITTPSLINLDFADVRNIMASGGLAMISVGEGKGTDKVDAVVKDTMSNKLLDVDYENATGVLLHITGGEDMTLGEANEIGSRLTNMVSPNANVLWGARIDPAYNGKVEVIAIFAGVSGSSILGHEDDNAHSNQLGIDSI</sequence>
<dbReference type="CDD" id="cd02201">
    <property type="entry name" value="FtsZ_type1"/>
    <property type="match status" value="1"/>
</dbReference>